<protein>
    <recommendedName>
        <fullName evidence="3">Sel1 repeat family protein</fullName>
    </recommendedName>
</protein>
<dbReference type="RefSeq" id="WP_187806360.1">
    <property type="nucleotide sequence ID" value="NZ_LZEU01000001.1"/>
</dbReference>
<proteinExistence type="predicted"/>
<evidence type="ECO:0000313" key="1">
    <source>
        <dbReference type="EMBL" id="MBC9251104.1"/>
    </source>
</evidence>
<organism evidence="1 2">
    <name type="scientific">Aquipseudomonas alcaligenes</name>
    <name type="common">Pseudomonas alcaligenes</name>
    <dbReference type="NCBI Taxonomy" id="43263"/>
    <lineage>
        <taxon>Bacteria</taxon>
        <taxon>Pseudomonadati</taxon>
        <taxon>Pseudomonadota</taxon>
        <taxon>Gammaproteobacteria</taxon>
        <taxon>Pseudomonadales</taxon>
        <taxon>Pseudomonadaceae</taxon>
        <taxon>Aquipseudomonas</taxon>
    </lineage>
</organism>
<keyword evidence="2" id="KW-1185">Reference proteome</keyword>
<dbReference type="InterPro" id="IPR050767">
    <property type="entry name" value="Sel1_AlgK"/>
</dbReference>
<gene>
    <name evidence="1" type="ORF">A9179_12535</name>
</gene>
<dbReference type="Proteomes" id="UP000744555">
    <property type="component" value="Unassembled WGS sequence"/>
</dbReference>
<dbReference type="SMART" id="SM00671">
    <property type="entry name" value="SEL1"/>
    <property type="match status" value="4"/>
</dbReference>
<name>A0ABR7S227_AQUAC</name>
<dbReference type="PANTHER" id="PTHR11102">
    <property type="entry name" value="SEL-1-LIKE PROTEIN"/>
    <property type="match status" value="1"/>
</dbReference>
<reference evidence="1 2" key="1">
    <citation type="submission" date="2016-06" db="EMBL/GenBank/DDBJ databases">
        <authorList>
            <person name="Ramos C."/>
            <person name="Pintado A."/>
            <person name="Crespo-Gomez J.I."/>
        </authorList>
    </citation>
    <scope>NUCLEOTIDE SEQUENCE [LARGE SCALE GENOMIC DNA]</scope>
    <source>
        <strain evidence="1 2">AVO110</strain>
    </source>
</reference>
<comment type="caution">
    <text evidence="1">The sequence shown here is derived from an EMBL/GenBank/DDBJ whole genome shotgun (WGS) entry which is preliminary data.</text>
</comment>
<dbReference type="InterPro" id="IPR011990">
    <property type="entry name" value="TPR-like_helical_dom_sf"/>
</dbReference>
<dbReference type="Pfam" id="PF08238">
    <property type="entry name" value="Sel1"/>
    <property type="match status" value="4"/>
</dbReference>
<evidence type="ECO:0008006" key="3">
    <source>
        <dbReference type="Google" id="ProtNLM"/>
    </source>
</evidence>
<dbReference type="EMBL" id="LZEU01000001">
    <property type="protein sequence ID" value="MBC9251104.1"/>
    <property type="molecule type" value="Genomic_DNA"/>
</dbReference>
<dbReference type="Gene3D" id="1.25.40.10">
    <property type="entry name" value="Tetratricopeptide repeat domain"/>
    <property type="match status" value="1"/>
</dbReference>
<evidence type="ECO:0000313" key="2">
    <source>
        <dbReference type="Proteomes" id="UP000744555"/>
    </source>
</evidence>
<dbReference type="SUPFAM" id="SSF81901">
    <property type="entry name" value="HCP-like"/>
    <property type="match status" value="1"/>
</dbReference>
<dbReference type="InterPro" id="IPR006597">
    <property type="entry name" value="Sel1-like"/>
</dbReference>
<sequence>MSKSADVFNLMDSLLAPSDKVEITEPGEVQRLYAGIGMPALRTAELAEQSRLFTYHEIKAANPLLRLSDPIRLRRQYEQLRAEALQGDADALNDLGWLWLNGSRLKPEPLLARRLFKIAAVLGSSEALFNLADQAFYGKGVRANPLLAIDYYEQAFESGIPCAAQALGGLYERGDEGVCIDHAKAIAWYKRGADEQDTMACFLHGRLALDESSSEYNQAIGLYWLQWAAMSGEVLASERLADFYRSTFDSPPDRDGRLYCFWRDMAISQGSRLAEEMLALDGQCQLASNR</sequence>
<dbReference type="PANTHER" id="PTHR11102:SF160">
    <property type="entry name" value="ERAD-ASSOCIATED E3 UBIQUITIN-PROTEIN LIGASE COMPONENT HRD3"/>
    <property type="match status" value="1"/>
</dbReference>
<accession>A0ABR7S227</accession>